<feature type="region of interest" description="Disordered" evidence="1">
    <location>
        <begin position="93"/>
        <end position="149"/>
    </location>
</feature>
<feature type="region of interest" description="Disordered" evidence="1">
    <location>
        <begin position="1"/>
        <end position="22"/>
    </location>
</feature>
<feature type="compositionally biased region" description="Low complexity" evidence="1">
    <location>
        <begin position="232"/>
        <end position="249"/>
    </location>
</feature>
<sequence length="403" mass="44821">MMSFSLPADGTRSSATAALPGSKSPALTIDAIAKAGRPNKVIRKLGRPHEKSLIKNSLDLDRPSVDLGVYYTTSRSSYDAGSASHSLADLTWNSSSARGGRRPYHHRSVSGTSQFSSRTSGSYNRNGGFQHPWQQTPRPYTPPGAASYQDSIGSEMERNRMSFADEEQLGVRSGSTLSNYNVGGTLNPLVPEVTVLDAKPGESLSLTINTDSLSTLLRDSNLPLLNTDSSKSPESNLESTEETSPSSSRESMEHIRNMRAEGGIFEKKKPLNELEVLREARRRFEEKEALKIERADRAHVRALEKKNLKEALKAEAENRKAAAEAADKEKYGPDALQPPMTMEDFLNSNYEEVVSEEGRRKKYAKRAARQNSTTYVAKHKAQNAWMSFMIWFRTRLLKISRKF</sequence>
<protein>
    <submittedName>
        <fullName evidence="2">Uncharacterized protein</fullName>
    </submittedName>
</protein>
<feature type="compositionally biased region" description="Basic and acidic residues" evidence="1">
    <location>
        <begin position="320"/>
        <end position="332"/>
    </location>
</feature>
<keyword evidence="3" id="KW-1185">Reference proteome</keyword>
<evidence type="ECO:0000256" key="1">
    <source>
        <dbReference type="SAM" id="MobiDB-lite"/>
    </source>
</evidence>
<reference evidence="2 3" key="1">
    <citation type="submission" date="2016-03" db="EMBL/GenBank/DDBJ databases">
        <title>Comparative genomics of Pseudogymnoascus destructans, the fungus causing white-nose syndrome of bats.</title>
        <authorList>
            <person name="Palmer J.M."/>
            <person name="Drees K.P."/>
            <person name="Foster J.T."/>
            <person name="Lindner D.L."/>
        </authorList>
    </citation>
    <scope>NUCLEOTIDE SEQUENCE [LARGE SCALE GENOMIC DNA]</scope>
    <source>
        <strain evidence="2 3">UAMH 10579</strain>
    </source>
</reference>
<dbReference type="EMBL" id="KV460206">
    <property type="protein sequence ID" value="OBU01758.2"/>
    <property type="molecule type" value="Genomic_DNA"/>
</dbReference>
<proteinExistence type="predicted"/>
<accession>A0A2P2SY23</accession>
<gene>
    <name evidence="2" type="ORF">VE01_00044</name>
</gene>
<feature type="compositionally biased region" description="Basic residues" evidence="1">
    <location>
        <begin position="99"/>
        <end position="108"/>
    </location>
</feature>
<dbReference type="AlphaFoldDB" id="A0A2P2SY23"/>
<feature type="region of interest" description="Disordered" evidence="1">
    <location>
        <begin position="224"/>
        <end position="253"/>
    </location>
</feature>
<feature type="region of interest" description="Disordered" evidence="1">
    <location>
        <begin position="320"/>
        <end position="341"/>
    </location>
</feature>
<name>A0A2P2SY23_9PEZI</name>
<feature type="compositionally biased region" description="Polar residues" evidence="1">
    <location>
        <begin position="109"/>
        <end position="138"/>
    </location>
</feature>
<evidence type="ECO:0000313" key="2">
    <source>
        <dbReference type="EMBL" id="OBU01758.2"/>
    </source>
</evidence>
<organism evidence="2 3">
    <name type="scientific">Pseudogymnoascus verrucosus</name>
    <dbReference type="NCBI Taxonomy" id="342668"/>
    <lineage>
        <taxon>Eukaryota</taxon>
        <taxon>Fungi</taxon>
        <taxon>Dikarya</taxon>
        <taxon>Ascomycota</taxon>
        <taxon>Pezizomycotina</taxon>
        <taxon>Leotiomycetes</taxon>
        <taxon>Thelebolales</taxon>
        <taxon>Thelebolaceae</taxon>
        <taxon>Pseudogymnoascus</taxon>
    </lineage>
</organism>
<dbReference type="RefSeq" id="XP_018135490.2">
    <property type="nucleotide sequence ID" value="XM_018269578.2"/>
</dbReference>
<evidence type="ECO:0000313" key="3">
    <source>
        <dbReference type="Proteomes" id="UP000091956"/>
    </source>
</evidence>
<dbReference type="GeneID" id="28833430"/>
<reference evidence="3" key="2">
    <citation type="journal article" date="2018" name="Nat. Commun.">
        <title>Extreme sensitivity to ultraviolet light in the fungal pathogen causing white-nose syndrome of bats.</title>
        <authorList>
            <person name="Palmer J.M."/>
            <person name="Drees K.P."/>
            <person name="Foster J.T."/>
            <person name="Lindner D.L."/>
        </authorList>
    </citation>
    <scope>NUCLEOTIDE SEQUENCE [LARGE SCALE GENOMIC DNA]</scope>
    <source>
        <strain evidence="3">UAMH 10579</strain>
    </source>
</reference>
<dbReference type="Proteomes" id="UP000091956">
    <property type="component" value="Unassembled WGS sequence"/>
</dbReference>